<dbReference type="EMBL" id="FSSB01000021">
    <property type="protein sequence ID" value="SIO95754.1"/>
    <property type="molecule type" value="Genomic_DNA"/>
</dbReference>
<dbReference type="InterPro" id="IPR025579">
    <property type="entry name" value="DUF4357"/>
</dbReference>
<name>A0A1N6M8L6_9VIBR</name>
<dbReference type="CDD" id="cd10447">
    <property type="entry name" value="GIY-YIG_unchar_2"/>
    <property type="match status" value="1"/>
</dbReference>
<evidence type="ECO:0000313" key="3">
    <source>
        <dbReference type="Proteomes" id="UP000184774"/>
    </source>
</evidence>
<dbReference type="RefSeq" id="WP_074374234.1">
    <property type="nucleotide sequence ID" value="NZ_AP024907.1"/>
</dbReference>
<dbReference type="InterPro" id="IPR000305">
    <property type="entry name" value="GIY-YIG_endonuc"/>
</dbReference>
<organism evidence="2 3">
    <name type="scientific">Vibrio spartinae</name>
    <dbReference type="NCBI Taxonomy" id="1918945"/>
    <lineage>
        <taxon>Bacteria</taxon>
        <taxon>Pseudomonadati</taxon>
        <taxon>Pseudomonadota</taxon>
        <taxon>Gammaproteobacteria</taxon>
        <taxon>Vibrionales</taxon>
        <taxon>Vibrionaceae</taxon>
        <taxon>Vibrio</taxon>
    </lineage>
</organism>
<reference evidence="2 3" key="1">
    <citation type="submission" date="2016-12" db="EMBL/GenBank/DDBJ databases">
        <authorList>
            <person name="Song W.-J."/>
            <person name="Kurnit D.M."/>
        </authorList>
    </citation>
    <scope>NUCLEOTIDE SEQUENCE [LARGE SCALE GENOMIC DNA]</scope>
    <source>
        <strain evidence="2 3">CECT 9026</strain>
    </source>
</reference>
<feature type="domain" description="GIY-YIG" evidence="1">
    <location>
        <begin position="50"/>
        <end position="128"/>
    </location>
</feature>
<evidence type="ECO:0000259" key="1">
    <source>
        <dbReference type="PROSITE" id="PS50164"/>
    </source>
</evidence>
<dbReference type="Proteomes" id="UP000184774">
    <property type="component" value="Unassembled WGS sequence"/>
</dbReference>
<gene>
    <name evidence="2" type="ORF">VSP9026_03506</name>
</gene>
<dbReference type="AlphaFoldDB" id="A0A1N6M8L6"/>
<dbReference type="PROSITE" id="PS50164">
    <property type="entry name" value="GIY_YIG"/>
    <property type="match status" value="1"/>
</dbReference>
<accession>A0A1N6M8L6</accession>
<sequence length="295" mass="32918">MAEFGRSIRIFFADGSPTGLRHVEIVNWSGQAMACPRTRFSELKHWDEVKRPGVYFLLEKASGDDNNVAYIGESEDVFRRLANHDREKDFWNEVIIFSSKDENLTKAHIKYLEARLVEISQAADRYTVSNSNCPTKSGLPRADMAAMEEFIENIKLVLGSLGHRLLEPIASSSTTEIESNESLTHYPLTLTVNKLQAYGRMTDDGFLLAKGSQIAKRSSQSMPGKSQQIKQEMIDSGVLIERENCFELVKDKLISSSSYAACLVSGNSRSGPQSWRAGSGESLKELEARLVNKEG</sequence>
<dbReference type="OrthoDB" id="2656488at2"/>
<protein>
    <submittedName>
        <fullName evidence="2">GIY-YIG catalytic domain protein</fullName>
    </submittedName>
</protein>
<evidence type="ECO:0000313" key="2">
    <source>
        <dbReference type="EMBL" id="SIO95754.1"/>
    </source>
</evidence>
<proteinExistence type="predicted"/>
<dbReference type="Pfam" id="PF14267">
    <property type="entry name" value="DUF4357"/>
    <property type="match status" value="1"/>
</dbReference>